<sequence>MTRAHAHPHAVQNDQSYFRLESSIPLEFRQRNPTWHCLHVIDPGLIKNRLRPTGREEWDRSVLDPASTC</sequence>
<evidence type="ECO:0000313" key="1">
    <source>
        <dbReference type="EMBL" id="KAK3783089.1"/>
    </source>
</evidence>
<evidence type="ECO:0000313" key="2">
    <source>
        <dbReference type="Proteomes" id="UP001283361"/>
    </source>
</evidence>
<organism evidence="1 2">
    <name type="scientific">Elysia crispata</name>
    <name type="common">lettuce slug</name>
    <dbReference type="NCBI Taxonomy" id="231223"/>
    <lineage>
        <taxon>Eukaryota</taxon>
        <taxon>Metazoa</taxon>
        <taxon>Spiralia</taxon>
        <taxon>Lophotrochozoa</taxon>
        <taxon>Mollusca</taxon>
        <taxon>Gastropoda</taxon>
        <taxon>Heterobranchia</taxon>
        <taxon>Euthyneura</taxon>
        <taxon>Panpulmonata</taxon>
        <taxon>Sacoglossa</taxon>
        <taxon>Placobranchoidea</taxon>
        <taxon>Plakobranchidae</taxon>
        <taxon>Elysia</taxon>
    </lineage>
</organism>
<gene>
    <name evidence="1" type="ORF">RRG08_054981</name>
</gene>
<proteinExistence type="predicted"/>
<reference evidence="1" key="1">
    <citation type="journal article" date="2023" name="G3 (Bethesda)">
        <title>A reference genome for the long-term kleptoplast-retaining sea slug Elysia crispata morphotype clarki.</title>
        <authorList>
            <person name="Eastman K.E."/>
            <person name="Pendleton A.L."/>
            <person name="Shaikh M.A."/>
            <person name="Suttiyut T."/>
            <person name="Ogas R."/>
            <person name="Tomko P."/>
            <person name="Gavelis G."/>
            <person name="Widhalm J.R."/>
            <person name="Wisecaver J.H."/>
        </authorList>
    </citation>
    <scope>NUCLEOTIDE SEQUENCE</scope>
    <source>
        <strain evidence="1">ECLA1</strain>
    </source>
</reference>
<dbReference type="Proteomes" id="UP001283361">
    <property type="component" value="Unassembled WGS sequence"/>
</dbReference>
<accession>A0AAE1DU63</accession>
<protein>
    <submittedName>
        <fullName evidence="1">Uncharacterized protein</fullName>
    </submittedName>
</protein>
<keyword evidence="2" id="KW-1185">Reference proteome</keyword>
<comment type="caution">
    <text evidence="1">The sequence shown here is derived from an EMBL/GenBank/DDBJ whole genome shotgun (WGS) entry which is preliminary data.</text>
</comment>
<name>A0AAE1DU63_9GAST</name>
<dbReference type="EMBL" id="JAWDGP010002456">
    <property type="protein sequence ID" value="KAK3783089.1"/>
    <property type="molecule type" value="Genomic_DNA"/>
</dbReference>
<dbReference type="AlphaFoldDB" id="A0AAE1DU63"/>